<sequence length="414" mass="44672">MLVSPPASMAMNVRLLFCILGLFALSLASARAQIATVASPTGPVPAGPYVVVDVATGEALMDRNAGALWYPASLTKIMTIYIVFEELKAGRLQLAATLPFSENARKKPASHLGLAPGHTITVEQGIQALVARSANDVATAFGEQISGSEPAFAQRMTETAKRLGMTATTFRNANGWPDPGQVTTARDMAILALALIKDFPEYYGYFRTKDFMLGKQRIGPGVKFLDLYSPYADGLKTGFICASGFNIVGSAVRDGRRLVAVAFGFRRSDLRDEFLVRLFDEAYALKTGGSRQKIWQLRNGEGGPATVLPYGECGTIRYDMPGDAVWLGTFGDWRSAKTAFDAGQARLLAMGVAQAGKEWILPVASNQVTKQAAIIADLQPEAAQKLCAEYQARKSFCVVKKPSDMAAPFSGFWR</sequence>
<comment type="caution">
    <text evidence="3">The sequence shown here is derived from an EMBL/GenBank/DDBJ whole genome shotgun (WGS) entry which is preliminary data.</text>
</comment>
<gene>
    <name evidence="3" type="ORF">KQ910_09385</name>
</gene>
<evidence type="ECO:0000259" key="2">
    <source>
        <dbReference type="Pfam" id="PF00768"/>
    </source>
</evidence>
<accession>A0ABS6IHA1</accession>
<feature type="signal peptide" evidence="1">
    <location>
        <begin position="1"/>
        <end position="34"/>
    </location>
</feature>
<dbReference type="InterPro" id="IPR001967">
    <property type="entry name" value="Peptidase_S11_N"/>
</dbReference>
<keyword evidence="4" id="KW-1185">Reference proteome</keyword>
<organism evidence="3 4">
    <name type="scientific">Reyranella humidisoli</name>
    <dbReference type="NCBI Taxonomy" id="2849149"/>
    <lineage>
        <taxon>Bacteria</taxon>
        <taxon>Pseudomonadati</taxon>
        <taxon>Pseudomonadota</taxon>
        <taxon>Alphaproteobacteria</taxon>
        <taxon>Hyphomicrobiales</taxon>
        <taxon>Reyranellaceae</taxon>
        <taxon>Reyranella</taxon>
    </lineage>
</organism>
<name>A0ABS6IHA1_9HYPH</name>
<proteinExistence type="predicted"/>
<evidence type="ECO:0000256" key="1">
    <source>
        <dbReference type="SAM" id="SignalP"/>
    </source>
</evidence>
<keyword evidence="3" id="KW-0645">Protease</keyword>
<dbReference type="PANTHER" id="PTHR21581:SF6">
    <property type="entry name" value="TRAFFICKING PROTEIN PARTICLE COMPLEX SUBUNIT 12"/>
    <property type="match status" value="1"/>
</dbReference>
<keyword evidence="3" id="KW-0121">Carboxypeptidase</keyword>
<keyword evidence="1" id="KW-0732">Signal</keyword>
<dbReference type="Proteomes" id="UP000727907">
    <property type="component" value="Unassembled WGS sequence"/>
</dbReference>
<evidence type="ECO:0000313" key="4">
    <source>
        <dbReference type="Proteomes" id="UP000727907"/>
    </source>
</evidence>
<dbReference type="PANTHER" id="PTHR21581">
    <property type="entry name" value="D-ALANYL-D-ALANINE CARBOXYPEPTIDASE"/>
    <property type="match status" value="1"/>
</dbReference>
<dbReference type="EMBL" id="JAHOPB010000001">
    <property type="protein sequence ID" value="MBU8873976.1"/>
    <property type="molecule type" value="Genomic_DNA"/>
</dbReference>
<feature type="domain" description="Peptidase S11 D-alanyl-D-alanine carboxypeptidase A N-terminal" evidence="2">
    <location>
        <begin position="43"/>
        <end position="264"/>
    </location>
</feature>
<evidence type="ECO:0000313" key="3">
    <source>
        <dbReference type="EMBL" id="MBU8873976.1"/>
    </source>
</evidence>
<dbReference type="RefSeq" id="WP_216958710.1">
    <property type="nucleotide sequence ID" value="NZ_JAHOPB010000001.1"/>
</dbReference>
<keyword evidence="3" id="KW-0378">Hydrolase</keyword>
<feature type="chain" id="PRO_5045798757" evidence="1">
    <location>
        <begin position="35"/>
        <end position="414"/>
    </location>
</feature>
<reference evidence="3 4" key="1">
    <citation type="submission" date="2021-06" db="EMBL/GenBank/DDBJ databases">
        <authorList>
            <person name="Lee D.H."/>
        </authorList>
    </citation>
    <scope>NUCLEOTIDE SEQUENCE [LARGE SCALE GENOMIC DNA]</scope>
    <source>
        <strain evidence="3 4">MMS21-HV4-11</strain>
    </source>
</reference>
<dbReference type="GO" id="GO:0004180">
    <property type="term" value="F:carboxypeptidase activity"/>
    <property type="evidence" value="ECO:0007669"/>
    <property type="project" value="UniProtKB-KW"/>
</dbReference>
<dbReference type="Pfam" id="PF00768">
    <property type="entry name" value="Peptidase_S11"/>
    <property type="match status" value="1"/>
</dbReference>
<protein>
    <submittedName>
        <fullName evidence="3">D-alanyl-D-alanine carboxypeptidase</fullName>
    </submittedName>
</protein>